<comment type="caution">
    <text evidence="1">The sequence shown here is derived from an EMBL/GenBank/DDBJ whole genome shotgun (WGS) entry which is preliminary data.</text>
</comment>
<sequence>MKTPLSYEQMTMITERAHRERNAAIRELFTTFPGKVLDFAASGFERFFRTLLVDAKSGL</sequence>
<name>A0A011PRL2_ACCRE</name>
<dbReference type="PATRIC" id="fig|1454004.3.peg.1148"/>
<evidence type="ECO:0000313" key="2">
    <source>
        <dbReference type="Proteomes" id="UP000022141"/>
    </source>
</evidence>
<proteinExistence type="predicted"/>
<organism evidence="1 2">
    <name type="scientific">Accumulibacter regalis</name>
    <dbReference type="NCBI Taxonomy" id="522306"/>
    <lineage>
        <taxon>Bacteria</taxon>
        <taxon>Pseudomonadati</taxon>
        <taxon>Pseudomonadota</taxon>
        <taxon>Betaproteobacteria</taxon>
        <taxon>Candidatus Accumulibacter</taxon>
    </lineage>
</organism>
<dbReference type="EMBL" id="JEMY01000010">
    <property type="protein sequence ID" value="EXI90061.1"/>
    <property type="molecule type" value="Genomic_DNA"/>
</dbReference>
<evidence type="ECO:0000313" key="1">
    <source>
        <dbReference type="EMBL" id="EXI90061.1"/>
    </source>
</evidence>
<accession>A0A011PRL2</accession>
<dbReference type="STRING" id="1454004.AW11_01095"/>
<dbReference type="Proteomes" id="UP000022141">
    <property type="component" value="Unassembled WGS sequence"/>
</dbReference>
<dbReference type="AlphaFoldDB" id="A0A011PRL2"/>
<gene>
    <name evidence="1" type="ORF">AW11_01095</name>
</gene>
<protein>
    <submittedName>
        <fullName evidence="1">Uncharacterized protein</fullName>
    </submittedName>
</protein>
<reference evidence="1" key="1">
    <citation type="submission" date="2014-02" db="EMBL/GenBank/DDBJ databases">
        <title>Expanding our view of genomic diversity in Candidatus Accumulibacter clades.</title>
        <authorList>
            <person name="Skennerton C.T."/>
            <person name="Barr J.J."/>
            <person name="Slater F.R."/>
            <person name="Bond P.L."/>
            <person name="Tyson G.W."/>
        </authorList>
    </citation>
    <scope>NUCLEOTIDE SEQUENCE [LARGE SCALE GENOMIC DNA]</scope>
</reference>
<keyword evidence="2" id="KW-1185">Reference proteome</keyword>